<evidence type="ECO:0000256" key="5">
    <source>
        <dbReference type="ARBA" id="ARBA00023136"/>
    </source>
</evidence>
<dbReference type="STRING" id="454286.A0A0J8RDD9"/>
<evidence type="ECO:0000313" key="8">
    <source>
        <dbReference type="EMBL" id="KMU81913.1"/>
    </source>
</evidence>
<dbReference type="InterPro" id="IPR050814">
    <property type="entry name" value="Myo-inositol_Transporter"/>
</dbReference>
<feature type="domain" description="Major facilitator superfamily (MFS) profile" evidence="7">
    <location>
        <begin position="1"/>
        <end position="86"/>
    </location>
</feature>
<dbReference type="Gene3D" id="1.20.1250.20">
    <property type="entry name" value="MFS general substrate transporter like domains"/>
    <property type="match status" value="1"/>
</dbReference>
<dbReference type="InterPro" id="IPR005828">
    <property type="entry name" value="MFS_sugar_transport-like"/>
</dbReference>
<keyword evidence="2" id="KW-0813">Transport</keyword>
<gene>
    <name evidence="8" type="ORF">CISG_09381</name>
</gene>
<evidence type="ECO:0000256" key="4">
    <source>
        <dbReference type="ARBA" id="ARBA00022989"/>
    </source>
</evidence>
<dbReference type="PANTHER" id="PTHR48020:SF17">
    <property type="entry name" value="SUGAR TRANSPORTER, PUTATIVE (AFU_ORTHOLOGUE AFUA_8G06870)-RELATED"/>
    <property type="match status" value="1"/>
</dbReference>
<dbReference type="Proteomes" id="UP000054559">
    <property type="component" value="Unassembled WGS sequence"/>
</dbReference>
<evidence type="ECO:0000256" key="6">
    <source>
        <dbReference type="SAM" id="Phobius"/>
    </source>
</evidence>
<evidence type="ECO:0000256" key="2">
    <source>
        <dbReference type="ARBA" id="ARBA00022448"/>
    </source>
</evidence>
<dbReference type="GO" id="GO:0022857">
    <property type="term" value="F:transmembrane transporter activity"/>
    <property type="evidence" value="ECO:0007669"/>
    <property type="project" value="InterPro"/>
</dbReference>
<evidence type="ECO:0000256" key="1">
    <source>
        <dbReference type="ARBA" id="ARBA00004141"/>
    </source>
</evidence>
<keyword evidence="3 6" id="KW-0812">Transmembrane</keyword>
<name>A0A0J8RDD9_COCIT</name>
<protein>
    <submittedName>
        <fullName evidence="8">Myo-inositol transporter 1</fullName>
    </submittedName>
</protein>
<evidence type="ECO:0000256" key="3">
    <source>
        <dbReference type="ARBA" id="ARBA00022692"/>
    </source>
</evidence>
<dbReference type="AlphaFoldDB" id="A0A0J8RDD9"/>
<dbReference type="PANTHER" id="PTHR48020">
    <property type="entry name" value="PROTON MYO-INOSITOL COTRANSPORTER"/>
    <property type="match status" value="1"/>
</dbReference>
<dbReference type="EMBL" id="DS268208">
    <property type="protein sequence ID" value="KMU81913.1"/>
    <property type="molecule type" value="Genomic_DNA"/>
</dbReference>
<dbReference type="InterPro" id="IPR020846">
    <property type="entry name" value="MFS_dom"/>
</dbReference>
<dbReference type="InterPro" id="IPR036259">
    <property type="entry name" value="MFS_trans_sf"/>
</dbReference>
<proteinExistence type="predicted"/>
<dbReference type="GO" id="GO:0016020">
    <property type="term" value="C:membrane"/>
    <property type="evidence" value="ECO:0007669"/>
    <property type="project" value="UniProtKB-SubCell"/>
</dbReference>
<reference evidence="9" key="1">
    <citation type="journal article" date="2010" name="Genome Res.">
        <title>Population genomic sequencing of Coccidioides fungi reveals recent hybridization and transposon control.</title>
        <authorList>
            <person name="Neafsey D.E."/>
            <person name="Barker B.M."/>
            <person name="Sharpton T.J."/>
            <person name="Stajich J.E."/>
            <person name="Park D.J."/>
            <person name="Whiston E."/>
            <person name="Hung C.-Y."/>
            <person name="McMahan C."/>
            <person name="White J."/>
            <person name="Sykes S."/>
            <person name="Heiman D."/>
            <person name="Young S."/>
            <person name="Zeng Q."/>
            <person name="Abouelleil A."/>
            <person name="Aftuck L."/>
            <person name="Bessette D."/>
            <person name="Brown A."/>
            <person name="FitzGerald M."/>
            <person name="Lui A."/>
            <person name="Macdonald J.P."/>
            <person name="Priest M."/>
            <person name="Orbach M.J."/>
            <person name="Galgiani J.N."/>
            <person name="Kirkland T.N."/>
            <person name="Cole G.T."/>
            <person name="Birren B.W."/>
            <person name="Henn M.R."/>
            <person name="Taylor J.W."/>
            <person name="Rounsley S.D."/>
        </authorList>
    </citation>
    <scope>NUCLEOTIDE SEQUENCE [LARGE SCALE GENOMIC DNA]</scope>
    <source>
        <strain evidence="9">RMSCC 3703</strain>
    </source>
</reference>
<keyword evidence="4 6" id="KW-1133">Transmembrane helix</keyword>
<feature type="transmembrane region" description="Helical" evidence="6">
    <location>
        <begin position="32"/>
        <end position="51"/>
    </location>
</feature>
<comment type="subcellular location">
    <subcellularLocation>
        <location evidence="1">Membrane</location>
        <topology evidence="1">Multi-pass membrane protein</topology>
    </subcellularLocation>
</comment>
<dbReference type="Pfam" id="PF00083">
    <property type="entry name" value="Sugar_tr"/>
    <property type="match status" value="1"/>
</dbReference>
<evidence type="ECO:0000259" key="7">
    <source>
        <dbReference type="PROSITE" id="PS50850"/>
    </source>
</evidence>
<dbReference type="SUPFAM" id="SSF103473">
    <property type="entry name" value="MFS general substrate transporter"/>
    <property type="match status" value="1"/>
</dbReference>
<feature type="transmembrane region" description="Helical" evidence="6">
    <location>
        <begin position="63"/>
        <end position="82"/>
    </location>
</feature>
<sequence length="139" mass="16197">MYLFEVFYSPGEGPVPFTYSAEAFPLHVREVGMSWATAVTWCFNFIISFTWPHLRSAFKPQGAFAWYAAWCLVGWVLVLLFLPETKALTLEELDQVFSVPTGKHAMYQLKNCVWHFRTWVLRQKLEPLPKFYTHADKLG</sequence>
<organism evidence="8 9">
    <name type="scientific">Coccidioides immitis RMSCC 3703</name>
    <dbReference type="NCBI Taxonomy" id="454286"/>
    <lineage>
        <taxon>Eukaryota</taxon>
        <taxon>Fungi</taxon>
        <taxon>Dikarya</taxon>
        <taxon>Ascomycota</taxon>
        <taxon>Pezizomycotina</taxon>
        <taxon>Eurotiomycetes</taxon>
        <taxon>Eurotiomycetidae</taxon>
        <taxon>Onygenales</taxon>
        <taxon>Onygenaceae</taxon>
        <taxon>Coccidioides</taxon>
    </lineage>
</organism>
<evidence type="ECO:0000313" key="9">
    <source>
        <dbReference type="Proteomes" id="UP000054559"/>
    </source>
</evidence>
<keyword evidence="5 6" id="KW-0472">Membrane</keyword>
<accession>A0A0J8RDD9</accession>
<dbReference type="PROSITE" id="PS50850">
    <property type="entry name" value="MFS"/>
    <property type="match status" value="1"/>
</dbReference>